<feature type="compositionally biased region" description="Polar residues" evidence="1">
    <location>
        <begin position="506"/>
        <end position="523"/>
    </location>
</feature>
<feature type="region of interest" description="Disordered" evidence="1">
    <location>
        <begin position="134"/>
        <end position="161"/>
    </location>
</feature>
<evidence type="ECO:0000313" key="3">
    <source>
        <dbReference type="Ensembl" id="ENSACAP00000031861.1"/>
    </source>
</evidence>
<feature type="region of interest" description="Disordered" evidence="1">
    <location>
        <begin position="504"/>
        <end position="531"/>
    </location>
</feature>
<feature type="domain" description="PDZ" evidence="2">
    <location>
        <begin position="1193"/>
        <end position="1263"/>
    </location>
</feature>
<dbReference type="InterPro" id="IPR001478">
    <property type="entry name" value="PDZ"/>
</dbReference>
<reference evidence="3" key="3">
    <citation type="submission" date="2025-09" db="UniProtKB">
        <authorList>
            <consortium name="Ensembl"/>
        </authorList>
    </citation>
    <scope>IDENTIFICATION</scope>
</reference>
<feature type="compositionally biased region" description="Basic and acidic residues" evidence="1">
    <location>
        <begin position="72"/>
        <end position="89"/>
    </location>
</feature>
<reference evidence="3" key="2">
    <citation type="submission" date="2025-08" db="UniProtKB">
        <authorList>
            <consortium name="Ensembl"/>
        </authorList>
    </citation>
    <scope>IDENTIFICATION</scope>
</reference>
<dbReference type="GO" id="GO:0007098">
    <property type="term" value="P:centrosome cycle"/>
    <property type="evidence" value="ECO:0000318"/>
    <property type="project" value="GO_Central"/>
</dbReference>
<dbReference type="SUPFAM" id="SSF50156">
    <property type="entry name" value="PDZ domain-like"/>
    <property type="match status" value="1"/>
</dbReference>
<dbReference type="GO" id="GO:0005634">
    <property type="term" value="C:nucleus"/>
    <property type="evidence" value="ECO:0000318"/>
    <property type="project" value="GO_Central"/>
</dbReference>
<dbReference type="GO" id="GO:0005938">
    <property type="term" value="C:cell cortex"/>
    <property type="evidence" value="ECO:0000318"/>
    <property type="project" value="GO_Central"/>
</dbReference>
<dbReference type="InterPro" id="IPR036034">
    <property type="entry name" value="PDZ_sf"/>
</dbReference>
<dbReference type="PANTHER" id="PTHR14102">
    <property type="entry name" value="PAR-6-RELATED"/>
    <property type="match status" value="1"/>
</dbReference>
<feature type="compositionally biased region" description="Polar residues" evidence="1">
    <location>
        <begin position="1009"/>
        <end position="1021"/>
    </location>
</feature>
<dbReference type="Gene3D" id="2.30.42.10">
    <property type="match status" value="1"/>
</dbReference>
<dbReference type="InParanoid" id="A0A803T9H1"/>
<proteinExistence type="predicted"/>
<dbReference type="InterPro" id="IPR032756">
    <property type="entry name" value="DUF4685"/>
</dbReference>
<feature type="compositionally biased region" description="Basic residues" evidence="1">
    <location>
        <begin position="90"/>
        <end position="99"/>
    </location>
</feature>
<feature type="compositionally biased region" description="Polar residues" evidence="1">
    <location>
        <begin position="990"/>
        <end position="1001"/>
    </location>
</feature>
<dbReference type="GO" id="GO:0016324">
    <property type="term" value="C:apical plasma membrane"/>
    <property type="evidence" value="ECO:0000318"/>
    <property type="project" value="GO_Central"/>
</dbReference>
<dbReference type="CTD" id="57710"/>
<feature type="compositionally biased region" description="Basic and acidic residues" evidence="1">
    <location>
        <begin position="150"/>
        <end position="161"/>
    </location>
</feature>
<gene>
    <name evidence="3" type="primary">KIAA1614</name>
</gene>
<dbReference type="GeneID" id="103278589"/>
<dbReference type="OrthoDB" id="10058001at2759"/>
<dbReference type="InterPro" id="IPR051741">
    <property type="entry name" value="PAR6_homolog"/>
</dbReference>
<dbReference type="Pfam" id="PF15737">
    <property type="entry name" value="DUF4685"/>
    <property type="match status" value="1"/>
</dbReference>
<feature type="region of interest" description="Disordered" evidence="1">
    <location>
        <begin position="72"/>
        <end position="110"/>
    </location>
</feature>
<dbReference type="GO" id="GO:0060341">
    <property type="term" value="P:regulation of cellular localization"/>
    <property type="evidence" value="ECO:0000318"/>
    <property type="project" value="GO_Central"/>
</dbReference>
<dbReference type="FunFam" id="2.30.42.10:FF:000215">
    <property type="entry name" value="uncharacterized protein KIAA1614 homolog"/>
    <property type="match status" value="1"/>
</dbReference>
<evidence type="ECO:0000256" key="1">
    <source>
        <dbReference type="SAM" id="MobiDB-lite"/>
    </source>
</evidence>
<protein>
    <submittedName>
        <fullName evidence="3">KIAA1614</fullName>
    </submittedName>
</protein>
<dbReference type="KEGG" id="acs:103278589"/>
<feature type="compositionally biased region" description="Low complexity" evidence="1">
    <location>
        <begin position="1038"/>
        <end position="1052"/>
    </location>
</feature>
<feature type="compositionally biased region" description="Basic and acidic residues" evidence="1">
    <location>
        <begin position="1023"/>
        <end position="1033"/>
    </location>
</feature>
<keyword evidence="4" id="KW-1185">Reference proteome</keyword>
<feature type="region of interest" description="Disordered" evidence="1">
    <location>
        <begin position="990"/>
        <end position="1052"/>
    </location>
</feature>
<feature type="region of interest" description="Disordered" evidence="1">
    <location>
        <begin position="1082"/>
        <end position="1105"/>
    </location>
</feature>
<dbReference type="Proteomes" id="UP000001646">
    <property type="component" value="Chromosome 4"/>
</dbReference>
<organism evidence="3 4">
    <name type="scientific">Anolis carolinensis</name>
    <name type="common">Green anole</name>
    <name type="synonym">American chameleon</name>
    <dbReference type="NCBI Taxonomy" id="28377"/>
    <lineage>
        <taxon>Eukaryota</taxon>
        <taxon>Metazoa</taxon>
        <taxon>Chordata</taxon>
        <taxon>Craniata</taxon>
        <taxon>Vertebrata</taxon>
        <taxon>Euteleostomi</taxon>
        <taxon>Lepidosauria</taxon>
        <taxon>Squamata</taxon>
        <taxon>Bifurcata</taxon>
        <taxon>Unidentata</taxon>
        <taxon>Episquamata</taxon>
        <taxon>Toxicofera</taxon>
        <taxon>Iguania</taxon>
        <taxon>Dactyloidae</taxon>
        <taxon>Anolis</taxon>
    </lineage>
</organism>
<dbReference type="Ensembl" id="ENSACAT00000040248.1">
    <property type="protein sequence ID" value="ENSACAP00000031861.1"/>
    <property type="gene ID" value="ENSACAG00000042901.1"/>
</dbReference>
<dbReference type="PANTHER" id="PTHR14102:SF12">
    <property type="entry name" value="CDNA SEQUENCE BC034090"/>
    <property type="match status" value="1"/>
</dbReference>
<name>A0A803T9H1_ANOCA</name>
<feature type="region of interest" description="Disordered" evidence="1">
    <location>
        <begin position="404"/>
        <end position="448"/>
    </location>
</feature>
<dbReference type="SMART" id="SM00228">
    <property type="entry name" value="PDZ"/>
    <property type="match status" value="1"/>
</dbReference>
<dbReference type="Pfam" id="PF00595">
    <property type="entry name" value="PDZ"/>
    <property type="match status" value="1"/>
</dbReference>
<dbReference type="GO" id="GO:0007163">
    <property type="term" value="P:establishment or maintenance of cell polarity"/>
    <property type="evidence" value="ECO:0000318"/>
    <property type="project" value="GO_Central"/>
</dbReference>
<sequence length="1281" mass="140764">MDGNFPTERRKVLKSMKQCIKNISRSKHPLESPEDIDSYCLKGPAWVPVGLSGNPCKGTSILESKVKALKEKRGVTNKLAEEPSQERTSLKKSKAWKGKPPKDSASQDAVVEPQAQIRTYLTDVLLDSADYPHSMQKESLDSNPASSHVSDFEKHTGSKAEEQPINITWTSPEEFQRLCGRNIQDKKGCSGRTTKRASRNGLYEASSLKDLSCLQKSFEEVNGGEGQLVQARDIENCSFGHPNDTCGMSTTGRLWRTESWDSLGSGGSHATTLSLADRVEKNRSMLQEMLNMSQFNSYSSHELHTLHRHKKEAPILGNDGPSNEILPNDVDWDSGVSLQDSESYRAFVPSQELELSPRHEQAKQLLQRARMKARTNPLRASHNILPTFSQQRRDPCEISDTETNFVLKDGDPNASGNLSDSSSGESSCGQQRKRGPSPSRVRFEDESARDAEVRYLERLQQRQKRVLDSVLLSLGHGPLVSKPDLSNYINGDLQRKENGICKPGWKQQSTQEAGGAVTHQSSRGRTEKGTSLVVNKEGKCSACGSYVSKLAGRNPDISVNQIGNDIHKTCNVTPKSKHLSLANEHKELSTSQENSCIRPLGPKGTPLWILPSRQRVFTERIRETYIGEVTCIDDVDSALDSTTDTSDSYRTDSEEAVISQQTVFKTHWHSVPGPDSRPLCPSQKEAKSMTNEEERHWGNASSNIHREEFHDNVPSIKKGDVGLSANETNQCRVKGASEIKSQANKIISNKAIPRGRHPVDVYPVAKKGKDQGSKTQFRELIPTVHSQELSSCKAPDSLINSLNKKSMESFSHKPSNNLSQVTDPSRQLNKEMAAGFNLENQVPASAATGKAHSSPLPYRRTVLKSSYNLASPDPGQVEDANELPVYSMSPNIQNSYISQIAEQKGMQSPKMFSKCQLLALSTNNCNNTYAKRQSKTSVTAMVKSKEEQLQDSQKMSKKHGSPSSLVCDAPSVNLRTTNCIATSLSLTTEETDPSISAQSVSKEAPATGAQKTKSAQASTVQRKPVEIFPEPKKKQFAKKGGTSSSSSSSASGLKKFFSSLSQNTKQKLGRFRCYSMEQISAPEPGAVPTEEPGLDTASSPKMKKAPSLQSLQLVSSFCQPRKASSVQNLYSLWGKTDRSSLYLLGDPKEEVTLPNRKAGPQHRRSLSVEDIGSPNLMRTVGRVVEVFPDGTSQLELQRSPQGNFGFRVSSGNGRPDTGIYVQEMADPNTAKLYAGLLGAGDEILEVNGAKVAGLGLAQINELLLWSETLSVRVLRQRPLRR</sequence>
<feature type="region of interest" description="Disordered" evidence="1">
    <location>
        <begin position="944"/>
        <end position="967"/>
    </location>
</feature>
<dbReference type="PROSITE" id="PS50106">
    <property type="entry name" value="PDZ"/>
    <property type="match status" value="1"/>
</dbReference>
<accession>A0A803T9H1</accession>
<evidence type="ECO:0000313" key="4">
    <source>
        <dbReference type="Proteomes" id="UP000001646"/>
    </source>
</evidence>
<reference evidence="3 4" key="1">
    <citation type="submission" date="2009-12" db="EMBL/GenBank/DDBJ databases">
        <title>The Genome Sequence of Anolis carolinensis (Green Anole Lizard).</title>
        <authorList>
            <consortium name="The Genome Sequencing Platform"/>
            <person name="Di Palma F."/>
            <person name="Alfoldi J."/>
            <person name="Heiman D."/>
            <person name="Young S."/>
            <person name="Grabherr M."/>
            <person name="Johnson J."/>
            <person name="Lander E.S."/>
            <person name="Lindblad-Toh K."/>
        </authorList>
    </citation>
    <scope>NUCLEOTIDE SEQUENCE [LARGE SCALE GENOMIC DNA]</scope>
    <source>
        <strain evidence="3 4">JBL SC #1</strain>
    </source>
</reference>
<feature type="compositionally biased region" description="Low complexity" evidence="1">
    <location>
        <begin position="415"/>
        <end position="429"/>
    </location>
</feature>
<evidence type="ECO:0000259" key="2">
    <source>
        <dbReference type="PROSITE" id="PS50106"/>
    </source>
</evidence>
<dbReference type="GeneTree" id="ENSGT00390000013003"/>